<dbReference type="PATRIC" id="fig|1214179.4.peg.2046"/>
<dbReference type="GO" id="GO:0006310">
    <property type="term" value="P:DNA recombination"/>
    <property type="evidence" value="ECO:0007669"/>
    <property type="project" value="UniProtKB-KW"/>
</dbReference>
<protein>
    <submittedName>
        <fullName evidence="3">Integrase</fullName>
    </submittedName>
</protein>
<dbReference type="AlphaFoldDB" id="A0A075SGE7"/>
<dbReference type="InterPro" id="IPR002104">
    <property type="entry name" value="Integrase_catalytic"/>
</dbReference>
<feature type="domain" description="Tyr recombinase" evidence="2">
    <location>
        <begin position="3"/>
        <end position="179"/>
    </location>
</feature>
<evidence type="ECO:0000259" key="2">
    <source>
        <dbReference type="PROSITE" id="PS51898"/>
    </source>
</evidence>
<sequence>MNRMDPITDRDVIHEIEDYLREWNEMYYLLFETALYTGYRITDILNIRVRDVQGWDIKLRERKTQKLREVRMTPELKKSMRAFVKGKPLNHFVFKSRQGKNKPISRQRFDQILKHVATELDIDNIAAHSIRKTFGFFYYQKFDGVNDLMTIFNHSSERTTLIYIGDKQVTFKKNMAKFKI</sequence>
<dbReference type="PANTHER" id="PTHR30349:SF82">
    <property type="entry name" value="INTEGRASE_RECOMBINASE YOEC-RELATED"/>
    <property type="match status" value="1"/>
</dbReference>
<dbReference type="RefSeq" id="WP_024390676.1">
    <property type="nucleotide sequence ID" value="NZ_ALLE01000019.1"/>
</dbReference>
<dbReference type="EMBL" id="CP008921">
    <property type="protein sequence ID" value="AIG44392.1"/>
    <property type="molecule type" value="Genomic_DNA"/>
</dbReference>
<dbReference type="GO" id="GO:0003677">
    <property type="term" value="F:DNA binding"/>
    <property type="evidence" value="ECO:0007669"/>
    <property type="project" value="InterPro"/>
</dbReference>
<organism evidence="3 4">
    <name type="scientific">Streptococcus suis 6407</name>
    <dbReference type="NCBI Taxonomy" id="1214179"/>
    <lineage>
        <taxon>Bacteria</taxon>
        <taxon>Bacillati</taxon>
        <taxon>Bacillota</taxon>
        <taxon>Bacilli</taxon>
        <taxon>Lactobacillales</taxon>
        <taxon>Streptococcaceae</taxon>
        <taxon>Streptococcus</taxon>
    </lineage>
</organism>
<evidence type="ECO:0000313" key="4">
    <source>
        <dbReference type="Proteomes" id="UP000028185"/>
    </source>
</evidence>
<dbReference type="Proteomes" id="UP000028185">
    <property type="component" value="Chromosome"/>
</dbReference>
<dbReference type="Gene3D" id="1.10.443.10">
    <property type="entry name" value="Intergrase catalytic core"/>
    <property type="match status" value="1"/>
</dbReference>
<dbReference type="SUPFAM" id="SSF56349">
    <property type="entry name" value="DNA breaking-rejoining enzymes"/>
    <property type="match status" value="1"/>
</dbReference>
<name>A0A075SGE7_STRSU</name>
<dbReference type="InterPro" id="IPR013762">
    <property type="entry name" value="Integrase-like_cat_sf"/>
</dbReference>
<reference evidence="3 4" key="1">
    <citation type="journal article" date="2014" name="Genome Announc.">
        <title>Whole-Genome Sequence of Streptococcus suis Serotype 4 Reference Strain 6407.</title>
        <authorList>
            <person name="Wang K."/>
            <person name="Chen J."/>
            <person name="Yao H."/>
            <person name="Lu C."/>
        </authorList>
    </citation>
    <scope>NUCLEOTIDE SEQUENCE [LARGE SCALE GENOMIC DNA]</scope>
    <source>
        <strain evidence="3">6407</strain>
    </source>
</reference>
<dbReference type="PANTHER" id="PTHR30349">
    <property type="entry name" value="PHAGE INTEGRASE-RELATED"/>
    <property type="match status" value="1"/>
</dbReference>
<dbReference type="InterPro" id="IPR011010">
    <property type="entry name" value="DNA_brk_join_enz"/>
</dbReference>
<dbReference type="HOGENOM" id="CLU_027562_33_1_9"/>
<dbReference type="Pfam" id="PF00589">
    <property type="entry name" value="Phage_integrase"/>
    <property type="match status" value="1"/>
</dbReference>
<evidence type="ECO:0000313" key="3">
    <source>
        <dbReference type="EMBL" id="AIG44392.1"/>
    </source>
</evidence>
<accession>A0A075SGE7</accession>
<gene>
    <name evidence="3" type="ORF">ID09_10290</name>
</gene>
<dbReference type="GO" id="GO:0015074">
    <property type="term" value="P:DNA integration"/>
    <property type="evidence" value="ECO:0007669"/>
    <property type="project" value="InterPro"/>
</dbReference>
<dbReference type="InterPro" id="IPR050090">
    <property type="entry name" value="Tyrosine_recombinase_XerCD"/>
</dbReference>
<dbReference type="PROSITE" id="PS51898">
    <property type="entry name" value="TYR_RECOMBINASE"/>
    <property type="match status" value="1"/>
</dbReference>
<keyword evidence="1" id="KW-0233">DNA recombination</keyword>
<evidence type="ECO:0000256" key="1">
    <source>
        <dbReference type="ARBA" id="ARBA00023172"/>
    </source>
</evidence>
<proteinExistence type="predicted"/>